<feature type="region of interest" description="Disordered" evidence="1">
    <location>
        <begin position="1"/>
        <end position="21"/>
    </location>
</feature>
<accession>A0A7C3PIS3</accession>
<gene>
    <name evidence="2" type="ORF">ENR64_13870</name>
</gene>
<proteinExistence type="predicted"/>
<comment type="caution">
    <text evidence="2">The sequence shown here is derived from an EMBL/GenBank/DDBJ whole genome shotgun (WGS) entry which is preliminary data.</text>
</comment>
<reference evidence="2" key="1">
    <citation type="journal article" date="2020" name="mSystems">
        <title>Genome- and Community-Level Interaction Insights into Carbon Utilization and Element Cycling Functions of Hydrothermarchaeota in Hydrothermal Sediment.</title>
        <authorList>
            <person name="Zhou Z."/>
            <person name="Liu Y."/>
            <person name="Xu W."/>
            <person name="Pan J."/>
            <person name="Luo Z.H."/>
            <person name="Li M."/>
        </authorList>
    </citation>
    <scope>NUCLEOTIDE SEQUENCE [LARGE SCALE GENOMIC DNA]</scope>
    <source>
        <strain evidence="2">SpSt-418</strain>
    </source>
</reference>
<evidence type="ECO:0000313" key="2">
    <source>
        <dbReference type="EMBL" id="HFM98816.1"/>
    </source>
</evidence>
<evidence type="ECO:0000256" key="1">
    <source>
        <dbReference type="SAM" id="MobiDB-lite"/>
    </source>
</evidence>
<dbReference type="AlphaFoldDB" id="A0A7C3PIS3"/>
<sequence>MTFRASNPWGQTPQPPRGAEPLPRLKALFALVFDKTDDRGCNLRLTSPIASVSDRSAKLVTLNVWLADHSTPTGTTIRGL</sequence>
<organism evidence="2">
    <name type="scientific">Oscillatoriales cyanobacterium SpSt-418</name>
    <dbReference type="NCBI Taxonomy" id="2282169"/>
    <lineage>
        <taxon>Bacteria</taxon>
        <taxon>Bacillati</taxon>
        <taxon>Cyanobacteriota</taxon>
        <taxon>Cyanophyceae</taxon>
        <taxon>Oscillatoriophycideae</taxon>
        <taxon>Oscillatoriales</taxon>
    </lineage>
</organism>
<name>A0A7C3PIS3_9CYAN</name>
<feature type="compositionally biased region" description="Polar residues" evidence="1">
    <location>
        <begin position="1"/>
        <end position="12"/>
    </location>
</feature>
<protein>
    <submittedName>
        <fullName evidence="2">Uncharacterized protein</fullName>
    </submittedName>
</protein>
<dbReference type="EMBL" id="DSRU01000207">
    <property type="protein sequence ID" value="HFM98816.1"/>
    <property type="molecule type" value="Genomic_DNA"/>
</dbReference>